<feature type="signal peptide" evidence="5">
    <location>
        <begin position="1"/>
        <end position="17"/>
    </location>
</feature>
<keyword evidence="8" id="KW-1185">Reference proteome</keyword>
<feature type="compositionally biased region" description="Low complexity" evidence="4">
    <location>
        <begin position="93"/>
        <end position="103"/>
    </location>
</feature>
<evidence type="ECO:0000256" key="1">
    <source>
        <dbReference type="ARBA" id="ARBA00022669"/>
    </source>
</evidence>
<accession>A0A6A5VPI6</accession>
<dbReference type="OrthoDB" id="2281372at2759"/>
<dbReference type="SMART" id="SM00257">
    <property type="entry name" value="LysM"/>
    <property type="match status" value="3"/>
</dbReference>
<dbReference type="PANTHER" id="PTHR34997:SF2">
    <property type="entry name" value="LYSM DOMAIN-CONTAINING PROTEIN-RELATED"/>
    <property type="match status" value="1"/>
</dbReference>
<dbReference type="InterPro" id="IPR036779">
    <property type="entry name" value="LysM_dom_sf"/>
</dbReference>
<feature type="region of interest" description="Disordered" evidence="4">
    <location>
        <begin position="93"/>
        <end position="112"/>
    </location>
</feature>
<evidence type="ECO:0000256" key="3">
    <source>
        <dbReference type="ARBA" id="ARBA00023026"/>
    </source>
</evidence>
<dbReference type="GO" id="GO:0008061">
    <property type="term" value="F:chitin binding"/>
    <property type="evidence" value="ECO:0007669"/>
    <property type="project" value="UniProtKB-KW"/>
</dbReference>
<dbReference type="PANTHER" id="PTHR34997">
    <property type="entry name" value="AM15"/>
    <property type="match status" value="1"/>
</dbReference>
<feature type="region of interest" description="Disordered" evidence="4">
    <location>
        <begin position="179"/>
        <end position="200"/>
    </location>
</feature>
<evidence type="ECO:0000313" key="8">
    <source>
        <dbReference type="Proteomes" id="UP000800036"/>
    </source>
</evidence>
<dbReference type="Gene3D" id="3.10.350.10">
    <property type="entry name" value="LysM domain"/>
    <property type="match status" value="5"/>
</dbReference>
<dbReference type="InterPro" id="IPR052210">
    <property type="entry name" value="LysM1-like"/>
</dbReference>
<dbReference type="SUPFAM" id="SSF54106">
    <property type="entry name" value="LysM domain"/>
    <property type="match status" value="2"/>
</dbReference>
<evidence type="ECO:0000256" key="2">
    <source>
        <dbReference type="ARBA" id="ARBA00022729"/>
    </source>
</evidence>
<protein>
    <recommendedName>
        <fullName evidence="6">LysM domain-containing protein</fullName>
    </recommendedName>
</protein>
<proteinExistence type="predicted"/>
<evidence type="ECO:0000256" key="4">
    <source>
        <dbReference type="SAM" id="MobiDB-lite"/>
    </source>
</evidence>
<dbReference type="CDD" id="cd00118">
    <property type="entry name" value="LysM"/>
    <property type="match status" value="1"/>
</dbReference>
<dbReference type="InterPro" id="IPR018392">
    <property type="entry name" value="LysM"/>
</dbReference>
<keyword evidence="3" id="KW-0843">Virulence</keyword>
<evidence type="ECO:0000259" key="6">
    <source>
        <dbReference type="PROSITE" id="PS51782"/>
    </source>
</evidence>
<organism evidence="7 8">
    <name type="scientific">Bimuria novae-zelandiae CBS 107.79</name>
    <dbReference type="NCBI Taxonomy" id="1447943"/>
    <lineage>
        <taxon>Eukaryota</taxon>
        <taxon>Fungi</taxon>
        <taxon>Dikarya</taxon>
        <taxon>Ascomycota</taxon>
        <taxon>Pezizomycotina</taxon>
        <taxon>Dothideomycetes</taxon>
        <taxon>Pleosporomycetidae</taxon>
        <taxon>Pleosporales</taxon>
        <taxon>Massarineae</taxon>
        <taxon>Didymosphaeriaceae</taxon>
        <taxon>Bimuria</taxon>
    </lineage>
</organism>
<name>A0A6A5VPI6_9PLEO</name>
<gene>
    <name evidence="7" type="ORF">BU23DRAFT_549547</name>
</gene>
<sequence>MKVTSSVVFWLLASAAALSVKKRQDGPVDPNTDPDCDWYDTPKSESDTCEFLEGFWGMSHAEFVAWNPSIKDDCSGLTIGHSYCVEVARKPTTTSSSSVTPSPTNTPKPSPVQDGVIDTCTTWYFAIANDDCTKIARKFGTFSVADFIKWNPAVGSDCKSLWTETYYCVGIPGTPTAPISSSTVQPSSTNVGTPKPSPTQDGLIESCQKFYFAAKDETCATIVKKYGTFSVKEFIAWNPAVGEDCRALWAETYYCVGIPGTPTAPPPTSTLSPTSTPGNGISTPLPTQPSMVSNCDAFYFVPKNEGCQAVADKNGITLAQFLQWNPQAGSNCAGLWAEAYACVSIIGHTPSKSSSTIKTSATPTPTGCTVAHPEPTQPDSLCKCKQWYLPAKNEYCADIEKKFGISATQFRVTWNPSIGTSCGGMWAGTYVCVKA</sequence>
<evidence type="ECO:0000313" key="7">
    <source>
        <dbReference type="EMBL" id="KAF1978845.1"/>
    </source>
</evidence>
<dbReference type="EMBL" id="ML976659">
    <property type="protein sequence ID" value="KAF1978845.1"/>
    <property type="molecule type" value="Genomic_DNA"/>
</dbReference>
<keyword evidence="2 5" id="KW-0732">Signal</keyword>
<feature type="domain" description="LysM" evidence="6">
    <location>
        <begin position="297"/>
        <end position="343"/>
    </location>
</feature>
<dbReference type="PROSITE" id="PS51782">
    <property type="entry name" value="LYSM"/>
    <property type="match status" value="3"/>
</dbReference>
<feature type="domain" description="LysM" evidence="6">
    <location>
        <begin position="209"/>
        <end position="256"/>
    </location>
</feature>
<keyword evidence="1" id="KW-0147">Chitin-binding</keyword>
<feature type="compositionally biased region" description="Polar residues" evidence="4">
    <location>
        <begin position="179"/>
        <end position="192"/>
    </location>
</feature>
<dbReference type="AlphaFoldDB" id="A0A6A5VPI6"/>
<reference evidence="7" key="1">
    <citation type="journal article" date="2020" name="Stud. Mycol.">
        <title>101 Dothideomycetes genomes: a test case for predicting lifestyles and emergence of pathogens.</title>
        <authorList>
            <person name="Haridas S."/>
            <person name="Albert R."/>
            <person name="Binder M."/>
            <person name="Bloem J."/>
            <person name="Labutti K."/>
            <person name="Salamov A."/>
            <person name="Andreopoulos B."/>
            <person name="Baker S."/>
            <person name="Barry K."/>
            <person name="Bills G."/>
            <person name="Bluhm B."/>
            <person name="Cannon C."/>
            <person name="Castanera R."/>
            <person name="Culley D."/>
            <person name="Daum C."/>
            <person name="Ezra D."/>
            <person name="Gonzalez J."/>
            <person name="Henrissat B."/>
            <person name="Kuo A."/>
            <person name="Liang C."/>
            <person name="Lipzen A."/>
            <person name="Lutzoni F."/>
            <person name="Magnuson J."/>
            <person name="Mondo S."/>
            <person name="Nolan M."/>
            <person name="Ohm R."/>
            <person name="Pangilinan J."/>
            <person name="Park H.-J."/>
            <person name="Ramirez L."/>
            <person name="Alfaro M."/>
            <person name="Sun H."/>
            <person name="Tritt A."/>
            <person name="Yoshinaga Y."/>
            <person name="Zwiers L.-H."/>
            <person name="Turgeon B."/>
            <person name="Goodwin S."/>
            <person name="Spatafora J."/>
            <person name="Crous P."/>
            <person name="Grigoriev I."/>
        </authorList>
    </citation>
    <scope>NUCLEOTIDE SEQUENCE</scope>
    <source>
        <strain evidence="7">CBS 107.79</strain>
    </source>
</reference>
<feature type="domain" description="LysM" evidence="6">
    <location>
        <begin position="122"/>
        <end position="169"/>
    </location>
</feature>
<feature type="chain" id="PRO_5025412742" description="LysM domain-containing protein" evidence="5">
    <location>
        <begin position="18"/>
        <end position="435"/>
    </location>
</feature>
<dbReference type="Proteomes" id="UP000800036">
    <property type="component" value="Unassembled WGS sequence"/>
</dbReference>
<evidence type="ECO:0000256" key="5">
    <source>
        <dbReference type="SAM" id="SignalP"/>
    </source>
</evidence>